<dbReference type="Proteomes" id="UP000076871">
    <property type="component" value="Unassembled WGS sequence"/>
</dbReference>
<keyword evidence="3" id="KW-1185">Reference proteome</keyword>
<feature type="region of interest" description="Disordered" evidence="1">
    <location>
        <begin position="1"/>
        <end position="20"/>
    </location>
</feature>
<dbReference type="AlphaFoldDB" id="A0A165GPM0"/>
<evidence type="ECO:0000313" key="2">
    <source>
        <dbReference type="EMBL" id="KZT10633.1"/>
    </source>
</evidence>
<protein>
    <submittedName>
        <fullName evidence="2">Uncharacterized protein</fullName>
    </submittedName>
</protein>
<reference evidence="2 3" key="1">
    <citation type="journal article" date="2016" name="Mol. Biol. Evol.">
        <title>Comparative Genomics of Early-Diverging Mushroom-Forming Fungi Provides Insights into the Origins of Lignocellulose Decay Capabilities.</title>
        <authorList>
            <person name="Nagy L.G."/>
            <person name="Riley R."/>
            <person name="Tritt A."/>
            <person name="Adam C."/>
            <person name="Daum C."/>
            <person name="Floudas D."/>
            <person name="Sun H."/>
            <person name="Yadav J.S."/>
            <person name="Pangilinan J."/>
            <person name="Larsson K.H."/>
            <person name="Matsuura K."/>
            <person name="Barry K."/>
            <person name="Labutti K."/>
            <person name="Kuo R."/>
            <person name="Ohm R.A."/>
            <person name="Bhattacharya S.S."/>
            <person name="Shirouzu T."/>
            <person name="Yoshinaga Y."/>
            <person name="Martin F.M."/>
            <person name="Grigoriev I.V."/>
            <person name="Hibbett D.S."/>
        </authorList>
    </citation>
    <scope>NUCLEOTIDE SEQUENCE [LARGE SCALE GENOMIC DNA]</scope>
    <source>
        <strain evidence="2 3">93-53</strain>
    </source>
</reference>
<accession>A0A165GPM0</accession>
<dbReference type="SUPFAM" id="SSF54909">
    <property type="entry name" value="Dimeric alpha+beta barrel"/>
    <property type="match status" value="1"/>
</dbReference>
<dbReference type="OrthoDB" id="2140489at2759"/>
<gene>
    <name evidence="2" type="ORF">LAESUDRAFT_720985</name>
</gene>
<dbReference type="EMBL" id="KV427608">
    <property type="protein sequence ID" value="KZT10633.1"/>
    <property type="molecule type" value="Genomic_DNA"/>
</dbReference>
<dbReference type="InParanoid" id="A0A165GPM0"/>
<evidence type="ECO:0000256" key="1">
    <source>
        <dbReference type="SAM" id="MobiDB-lite"/>
    </source>
</evidence>
<organism evidence="2 3">
    <name type="scientific">Laetiporus sulphureus 93-53</name>
    <dbReference type="NCBI Taxonomy" id="1314785"/>
    <lineage>
        <taxon>Eukaryota</taxon>
        <taxon>Fungi</taxon>
        <taxon>Dikarya</taxon>
        <taxon>Basidiomycota</taxon>
        <taxon>Agaricomycotina</taxon>
        <taxon>Agaricomycetes</taxon>
        <taxon>Polyporales</taxon>
        <taxon>Laetiporus</taxon>
    </lineage>
</organism>
<sequence>MATVLSPPHSIGIHGHDAPPAAIAQSRDSIGHAAEDPSVTVKHPKALESHASPINLLSSTPILYIPPILSSLPPEIGIPLSAAYISHQPPLSTDSHLPSIDDASLALHHALHRFHPITSEYAFTPYPDAFNWSELELPESIEREWYCVVFRSKRRSGSESGSLYDADRLAHEEAVQNGGLLLYWYGTPHPESGMNLATCIWQSRAHALAANTRPHHIRAMRLAAASYEHYELKRYWLRKTKGERGLTVRPYDD</sequence>
<dbReference type="GeneID" id="63824962"/>
<dbReference type="PANTHER" id="PTHR36986">
    <property type="entry name" value="UPF0643 PROTEIN PB2B2.08"/>
    <property type="match status" value="1"/>
</dbReference>
<dbReference type="PANTHER" id="PTHR36986:SF1">
    <property type="entry name" value="UPF0643 PROTEIN PB2B2.08"/>
    <property type="match status" value="1"/>
</dbReference>
<evidence type="ECO:0000313" key="3">
    <source>
        <dbReference type="Proteomes" id="UP000076871"/>
    </source>
</evidence>
<dbReference type="InterPro" id="IPR011008">
    <property type="entry name" value="Dimeric_a/b-barrel"/>
</dbReference>
<proteinExistence type="predicted"/>
<name>A0A165GPM0_9APHY</name>
<dbReference type="RefSeq" id="XP_040768373.1">
    <property type="nucleotide sequence ID" value="XM_040907933.1"/>
</dbReference>